<dbReference type="Proteomes" id="UP001235939">
    <property type="component" value="Chromosome 05"/>
</dbReference>
<gene>
    <name evidence="1" type="ORF">LAZ67_5000623</name>
</gene>
<feature type="non-terminal residue" evidence="1">
    <location>
        <position position="1"/>
    </location>
</feature>
<sequence>MAAILEQRYCIKNPDFMNSIITVVTLEAFHATKTREDLQVHSNIKVMLTAFFNSHSVVHHEYTQQGQTKSTTRIHIVTEPKFPLERSVFLLQVHLMTTIAAPVFDKHNSS</sequence>
<reference evidence="1 2" key="1">
    <citation type="submission" date="2022-01" db="EMBL/GenBank/DDBJ databases">
        <title>A chromosomal length assembly of Cordylochernes scorpioides.</title>
        <authorList>
            <person name="Zeh D."/>
            <person name="Zeh J."/>
        </authorList>
    </citation>
    <scope>NUCLEOTIDE SEQUENCE [LARGE SCALE GENOMIC DNA]</scope>
    <source>
        <strain evidence="1">IN4F17</strain>
        <tissue evidence="1">Whole Body</tissue>
    </source>
</reference>
<evidence type="ECO:0000313" key="2">
    <source>
        <dbReference type="Proteomes" id="UP001235939"/>
    </source>
</evidence>
<proteinExistence type="predicted"/>
<protein>
    <submittedName>
        <fullName evidence="1">Uncharacterized protein</fullName>
    </submittedName>
</protein>
<evidence type="ECO:0000313" key="1">
    <source>
        <dbReference type="EMBL" id="UYV67444.1"/>
    </source>
</evidence>
<keyword evidence="2" id="KW-1185">Reference proteome</keyword>
<name>A0ABY6KFA2_9ARAC</name>
<dbReference type="EMBL" id="CP092867">
    <property type="protein sequence ID" value="UYV67444.1"/>
    <property type="molecule type" value="Genomic_DNA"/>
</dbReference>
<accession>A0ABY6KFA2</accession>
<organism evidence="1 2">
    <name type="scientific">Cordylochernes scorpioides</name>
    <dbReference type="NCBI Taxonomy" id="51811"/>
    <lineage>
        <taxon>Eukaryota</taxon>
        <taxon>Metazoa</taxon>
        <taxon>Ecdysozoa</taxon>
        <taxon>Arthropoda</taxon>
        <taxon>Chelicerata</taxon>
        <taxon>Arachnida</taxon>
        <taxon>Pseudoscorpiones</taxon>
        <taxon>Cheliferoidea</taxon>
        <taxon>Chernetidae</taxon>
        <taxon>Cordylochernes</taxon>
    </lineage>
</organism>